<feature type="signal peptide" evidence="1">
    <location>
        <begin position="1"/>
        <end position="19"/>
    </location>
</feature>
<feature type="chain" id="PRO_5034901847" evidence="1">
    <location>
        <begin position="20"/>
        <end position="175"/>
    </location>
</feature>
<gene>
    <name evidence="2" type="ORF">MSAN_01722600</name>
</gene>
<dbReference type="PANTHER" id="PTHR38123:SF1">
    <property type="entry name" value="HYDROPHOBIC SURFACE BINDING PROTEIN"/>
    <property type="match status" value="1"/>
</dbReference>
<reference evidence="2" key="1">
    <citation type="submission" date="2020-05" db="EMBL/GenBank/DDBJ databases">
        <title>Mycena genomes resolve the evolution of fungal bioluminescence.</title>
        <authorList>
            <person name="Tsai I.J."/>
        </authorList>
    </citation>
    <scope>NUCLEOTIDE SEQUENCE</scope>
    <source>
        <strain evidence="2">160909Yilan</strain>
    </source>
</reference>
<dbReference type="OrthoDB" id="3047184at2759"/>
<keyword evidence="1" id="KW-0732">Signal</keyword>
<dbReference type="EMBL" id="JACAZH010000016">
    <property type="protein sequence ID" value="KAF7349330.1"/>
    <property type="molecule type" value="Genomic_DNA"/>
</dbReference>
<organism evidence="2 3">
    <name type="scientific">Mycena sanguinolenta</name>
    <dbReference type="NCBI Taxonomy" id="230812"/>
    <lineage>
        <taxon>Eukaryota</taxon>
        <taxon>Fungi</taxon>
        <taxon>Dikarya</taxon>
        <taxon>Basidiomycota</taxon>
        <taxon>Agaricomycotina</taxon>
        <taxon>Agaricomycetes</taxon>
        <taxon>Agaricomycetidae</taxon>
        <taxon>Agaricales</taxon>
        <taxon>Marasmiineae</taxon>
        <taxon>Mycenaceae</taxon>
        <taxon>Mycena</taxon>
    </lineage>
</organism>
<dbReference type="PANTHER" id="PTHR38123">
    <property type="entry name" value="CELL WALL SERINE-THREONINE-RICH GALACTOMANNOPROTEIN MP1 (AFU_ORTHOLOGUE AFUA_4G03240)"/>
    <property type="match status" value="1"/>
</dbReference>
<dbReference type="InterPro" id="IPR021054">
    <property type="entry name" value="Cell_wall_mannoprotein_1"/>
</dbReference>
<dbReference type="AlphaFoldDB" id="A0A8H7CT66"/>
<dbReference type="Pfam" id="PF12296">
    <property type="entry name" value="HsbA"/>
    <property type="match status" value="1"/>
</dbReference>
<evidence type="ECO:0000256" key="1">
    <source>
        <dbReference type="SAM" id="SignalP"/>
    </source>
</evidence>
<accession>A0A8H7CT66</accession>
<proteinExistence type="predicted"/>
<protein>
    <submittedName>
        <fullName evidence="2">Hydrophobic surface binding protein</fullName>
    </submittedName>
</protein>
<dbReference type="GO" id="GO:0005576">
    <property type="term" value="C:extracellular region"/>
    <property type="evidence" value="ECO:0007669"/>
    <property type="project" value="TreeGrafter"/>
</dbReference>
<evidence type="ECO:0000313" key="2">
    <source>
        <dbReference type="EMBL" id="KAF7349330.1"/>
    </source>
</evidence>
<keyword evidence="3" id="KW-1185">Reference proteome</keyword>
<dbReference type="Gene3D" id="1.20.1280.140">
    <property type="match status" value="1"/>
</dbReference>
<evidence type="ECO:0000313" key="3">
    <source>
        <dbReference type="Proteomes" id="UP000623467"/>
    </source>
</evidence>
<comment type="caution">
    <text evidence="2">The sequence shown here is derived from an EMBL/GenBank/DDBJ whole genome shotgun (WGS) entry which is preliminary data.</text>
</comment>
<dbReference type="Proteomes" id="UP000623467">
    <property type="component" value="Unassembled WGS sequence"/>
</dbReference>
<sequence>MVQFTRSFFSLCLIAASFAVPTKRTVAQIEADLTSISTQVTALDNDIKGFPDSALTTLAAMGLLGTSLNIGTSNMKATGPLNEADATTILNSMQAIEPVIIDALTKLTAEEPAFAGLPLGGLSALVLQDLQTLKDDTDAFAAALEAAAPANLKAEATSIQSAIDAAFATAIAAFS</sequence>
<name>A0A8H7CT66_9AGAR</name>